<keyword evidence="9" id="KW-0811">Translocation</keyword>
<dbReference type="PANTHER" id="PTHR33909">
    <property type="entry name" value="SEC TRANSLOCON ACCESSORY COMPLEX SUBUNIT YAJC"/>
    <property type="match status" value="1"/>
</dbReference>
<proteinExistence type="inferred from homology"/>
<dbReference type="RefSeq" id="WP_014889106.1">
    <property type="nucleotide sequence ID" value="NC_018420.1"/>
</dbReference>
<evidence type="ECO:0000256" key="6">
    <source>
        <dbReference type="ARBA" id="ARBA00022692"/>
    </source>
</evidence>
<keyword evidence="7" id="KW-0653">Protein transport</keyword>
<feature type="transmembrane region" description="Helical" evidence="11">
    <location>
        <begin position="20"/>
        <end position="39"/>
    </location>
</feature>
<dbReference type="PRINTS" id="PR01853">
    <property type="entry name" value="YAJCTRNLCASE"/>
</dbReference>
<dbReference type="InterPro" id="IPR003849">
    <property type="entry name" value="Preprotein_translocase_YajC"/>
</dbReference>
<name>J3Z611_9ENTR</name>
<keyword evidence="6 11" id="KW-0812">Transmembrane</keyword>
<comment type="similarity">
    <text evidence="2">Belongs to the YajC family.</text>
</comment>
<dbReference type="Pfam" id="PF02699">
    <property type="entry name" value="YajC"/>
    <property type="match status" value="1"/>
</dbReference>
<protein>
    <recommendedName>
        <fullName evidence="3">Sec translocon accessory complex subunit YajC</fullName>
    </recommendedName>
</protein>
<dbReference type="PATRIC" id="fig|134287.3.peg.493"/>
<keyword evidence="5" id="KW-1003">Cell membrane</keyword>
<evidence type="ECO:0000256" key="2">
    <source>
        <dbReference type="ARBA" id="ARBA00006742"/>
    </source>
</evidence>
<dbReference type="STRING" id="134287.A35E_00520"/>
<accession>J3Z611</accession>
<dbReference type="SMART" id="SM01323">
    <property type="entry name" value="YajC"/>
    <property type="match status" value="1"/>
</dbReference>
<comment type="subcellular location">
    <subcellularLocation>
        <location evidence="1">Cell membrane</location>
        <topology evidence="1">Single-pass membrane protein</topology>
    </subcellularLocation>
</comment>
<dbReference type="PANTHER" id="PTHR33909:SF1">
    <property type="entry name" value="SEC TRANSLOCON ACCESSORY COMPLEX SUBUNIT YAJC"/>
    <property type="match status" value="1"/>
</dbReference>
<evidence type="ECO:0000256" key="3">
    <source>
        <dbReference type="ARBA" id="ARBA00014962"/>
    </source>
</evidence>
<dbReference type="HOGENOM" id="CLU_116157_2_1_6"/>
<dbReference type="GO" id="GO:0015031">
    <property type="term" value="P:protein transport"/>
    <property type="evidence" value="ECO:0007669"/>
    <property type="project" value="UniProtKB-KW"/>
</dbReference>
<keyword evidence="8 11" id="KW-1133">Transmembrane helix</keyword>
<sequence precursor="true">MNFFVSDITKSTALSHQSSPYSLVVMLVVFCLIFYFMVLRPQKKQANLHKKLMNSITRGDEVLTTGGLVGHVIKVTDNDYIFIALNDINEVIIKRDFIVAVLPKGTIKSL</sequence>
<evidence type="ECO:0000256" key="9">
    <source>
        <dbReference type="ARBA" id="ARBA00023010"/>
    </source>
</evidence>
<evidence type="ECO:0000313" key="13">
    <source>
        <dbReference type="Proteomes" id="UP000003937"/>
    </source>
</evidence>
<reference evidence="12 13" key="1">
    <citation type="journal article" date="2012" name="Mol. Biol. Evol.">
        <title>Genome reduction and co-evolution between the primary and secondary bacterial symbionts of psyllids.</title>
        <authorList>
            <person name="Sloan D.B."/>
            <person name="Moran N.A."/>
        </authorList>
    </citation>
    <scope>NUCLEOTIDE SEQUENCE [LARGE SCALE GENOMIC DNA]</scope>
    <source>
        <strain evidence="12">Hcub_S</strain>
    </source>
</reference>
<keyword evidence="4" id="KW-0813">Transport</keyword>
<evidence type="ECO:0000313" key="12">
    <source>
        <dbReference type="EMBL" id="AFP85809.1"/>
    </source>
</evidence>
<keyword evidence="10 11" id="KW-0472">Membrane</keyword>
<evidence type="ECO:0000256" key="7">
    <source>
        <dbReference type="ARBA" id="ARBA00022927"/>
    </source>
</evidence>
<organism evidence="12 13">
    <name type="scientific">secondary endosymbiont of Heteropsylla cubana</name>
    <dbReference type="NCBI Taxonomy" id="134287"/>
    <lineage>
        <taxon>Bacteria</taxon>
        <taxon>Pseudomonadati</taxon>
        <taxon>Pseudomonadota</taxon>
        <taxon>Gammaproteobacteria</taxon>
        <taxon>Enterobacterales</taxon>
        <taxon>Enterobacteriaceae</taxon>
        <taxon>aphid secondary symbionts</taxon>
    </lineage>
</organism>
<dbReference type="Proteomes" id="UP000003937">
    <property type="component" value="Chromosome"/>
</dbReference>
<dbReference type="AlphaFoldDB" id="J3Z611"/>
<dbReference type="GO" id="GO:0005886">
    <property type="term" value="C:plasma membrane"/>
    <property type="evidence" value="ECO:0007669"/>
    <property type="project" value="UniProtKB-SubCell"/>
</dbReference>
<dbReference type="KEGG" id="sehc:A35E_00520"/>
<gene>
    <name evidence="12" type="ORF">A35E_00520</name>
</gene>
<keyword evidence="13" id="KW-1185">Reference proteome</keyword>
<dbReference type="EMBL" id="CP003547">
    <property type="protein sequence ID" value="AFP85809.1"/>
    <property type="molecule type" value="Genomic_DNA"/>
</dbReference>
<evidence type="ECO:0000256" key="11">
    <source>
        <dbReference type="SAM" id="Phobius"/>
    </source>
</evidence>
<evidence type="ECO:0000256" key="1">
    <source>
        <dbReference type="ARBA" id="ARBA00004162"/>
    </source>
</evidence>
<evidence type="ECO:0000256" key="8">
    <source>
        <dbReference type="ARBA" id="ARBA00022989"/>
    </source>
</evidence>
<evidence type="ECO:0000256" key="5">
    <source>
        <dbReference type="ARBA" id="ARBA00022475"/>
    </source>
</evidence>
<evidence type="ECO:0000256" key="4">
    <source>
        <dbReference type="ARBA" id="ARBA00022448"/>
    </source>
</evidence>
<dbReference type="OrthoDB" id="9811406at2"/>
<dbReference type="NCBIfam" id="TIGR00739">
    <property type="entry name" value="yajC"/>
    <property type="match status" value="1"/>
</dbReference>
<evidence type="ECO:0000256" key="10">
    <source>
        <dbReference type="ARBA" id="ARBA00023136"/>
    </source>
</evidence>